<evidence type="ECO:0000256" key="1">
    <source>
        <dbReference type="ARBA" id="ARBA00009437"/>
    </source>
</evidence>
<dbReference type="InterPro" id="IPR058163">
    <property type="entry name" value="LysR-type_TF_proteobact-type"/>
</dbReference>
<comment type="similarity">
    <text evidence="1">Belongs to the LysR transcriptional regulatory family.</text>
</comment>
<dbReference type="GO" id="GO:0003700">
    <property type="term" value="F:DNA-binding transcription factor activity"/>
    <property type="evidence" value="ECO:0007669"/>
    <property type="project" value="InterPro"/>
</dbReference>
<dbReference type="AlphaFoldDB" id="A0A5S3UYA9"/>
<organism evidence="5 6">
    <name type="scientific">Pseudoalteromonas rubra</name>
    <dbReference type="NCBI Taxonomy" id="43658"/>
    <lineage>
        <taxon>Bacteria</taxon>
        <taxon>Pseudomonadati</taxon>
        <taxon>Pseudomonadota</taxon>
        <taxon>Gammaproteobacteria</taxon>
        <taxon>Alteromonadales</taxon>
        <taxon>Pseudoalteromonadaceae</taxon>
        <taxon>Pseudoalteromonas</taxon>
    </lineage>
</organism>
<evidence type="ECO:0000313" key="6">
    <source>
        <dbReference type="Proteomes" id="UP000305729"/>
    </source>
</evidence>
<keyword evidence="2" id="KW-0805">Transcription regulation</keyword>
<dbReference type="GO" id="GO:0006351">
    <property type="term" value="P:DNA-templated transcription"/>
    <property type="evidence" value="ECO:0007669"/>
    <property type="project" value="TreeGrafter"/>
</dbReference>
<name>A0A5S3UYA9_9GAMM</name>
<dbReference type="FunFam" id="1.10.10.10:FF:000001">
    <property type="entry name" value="LysR family transcriptional regulator"/>
    <property type="match status" value="1"/>
</dbReference>
<dbReference type="EMBL" id="CP045429">
    <property type="protein sequence ID" value="QPB83177.1"/>
    <property type="molecule type" value="Genomic_DNA"/>
</dbReference>
<keyword evidence="3" id="KW-0238">DNA-binding</keyword>
<dbReference type="Pfam" id="PF03466">
    <property type="entry name" value="LysR_substrate"/>
    <property type="match status" value="1"/>
</dbReference>
<dbReference type="Proteomes" id="UP000305729">
    <property type="component" value="Chromosome 1"/>
</dbReference>
<evidence type="ECO:0000256" key="4">
    <source>
        <dbReference type="ARBA" id="ARBA00023163"/>
    </source>
</evidence>
<dbReference type="InterPro" id="IPR000847">
    <property type="entry name" value="LysR_HTH_N"/>
</dbReference>
<dbReference type="Pfam" id="PF00126">
    <property type="entry name" value="HTH_1"/>
    <property type="match status" value="1"/>
</dbReference>
<evidence type="ECO:0000256" key="2">
    <source>
        <dbReference type="ARBA" id="ARBA00023015"/>
    </source>
</evidence>
<dbReference type="InterPro" id="IPR036390">
    <property type="entry name" value="WH_DNA-bd_sf"/>
</dbReference>
<reference evidence="5 6" key="1">
    <citation type="submission" date="2019-10" db="EMBL/GenBank/DDBJ databases">
        <title>Pseudoalteromonas rubra S4059.</title>
        <authorList>
            <person name="Paulsen S."/>
            <person name="Wang X."/>
        </authorList>
    </citation>
    <scope>NUCLEOTIDE SEQUENCE [LARGE SCALE GENOMIC DNA]</scope>
    <source>
        <strain evidence="5 6">S4059</strain>
    </source>
</reference>
<dbReference type="PANTHER" id="PTHR30537:SF66">
    <property type="entry name" value="IRON-REGULATED VIRULENCE REGULATORY PROTEIN IRGB"/>
    <property type="match status" value="1"/>
</dbReference>
<accession>A0A5S3UYA9</accession>
<dbReference type="Gene3D" id="1.10.10.10">
    <property type="entry name" value="Winged helix-like DNA-binding domain superfamily/Winged helix DNA-binding domain"/>
    <property type="match status" value="1"/>
</dbReference>
<dbReference type="PROSITE" id="PS50931">
    <property type="entry name" value="HTH_LYSR"/>
    <property type="match status" value="1"/>
</dbReference>
<dbReference type="CDD" id="cd08422">
    <property type="entry name" value="PBP2_CrgA_like"/>
    <property type="match status" value="1"/>
</dbReference>
<evidence type="ECO:0000313" key="5">
    <source>
        <dbReference type="EMBL" id="QPB83177.1"/>
    </source>
</evidence>
<keyword evidence="4" id="KW-0804">Transcription</keyword>
<dbReference type="GO" id="GO:0043565">
    <property type="term" value="F:sequence-specific DNA binding"/>
    <property type="evidence" value="ECO:0007669"/>
    <property type="project" value="TreeGrafter"/>
</dbReference>
<dbReference type="Gene3D" id="3.40.190.290">
    <property type="match status" value="1"/>
</dbReference>
<dbReference type="SUPFAM" id="SSF46785">
    <property type="entry name" value="Winged helix' DNA-binding domain"/>
    <property type="match status" value="1"/>
</dbReference>
<proteinExistence type="inferred from homology"/>
<protein>
    <submittedName>
        <fullName evidence="5">LysR family transcriptional regulator</fullName>
    </submittedName>
</protein>
<dbReference type="InterPro" id="IPR005119">
    <property type="entry name" value="LysR_subst-bd"/>
</dbReference>
<dbReference type="PANTHER" id="PTHR30537">
    <property type="entry name" value="HTH-TYPE TRANSCRIPTIONAL REGULATOR"/>
    <property type="match status" value="1"/>
</dbReference>
<dbReference type="STRING" id="43658.AT705_02210"/>
<evidence type="ECO:0000256" key="3">
    <source>
        <dbReference type="ARBA" id="ARBA00023125"/>
    </source>
</evidence>
<dbReference type="InterPro" id="IPR036388">
    <property type="entry name" value="WH-like_DNA-bd_sf"/>
</dbReference>
<dbReference type="SUPFAM" id="SSF53850">
    <property type="entry name" value="Periplasmic binding protein-like II"/>
    <property type="match status" value="1"/>
</dbReference>
<sequence length="292" mass="32132">MRQLGKMSLFAHVVDAGSVSGAADKLGLSKSVVSQHLKTLEQDLGVVLIKRTTRRQFLTEPGKRFYESCKALNQIAADAWDNVQAQQSEPEGQVHITAPHALVETLLAPVISKLMRQYPGVIVKLTCEDQHLDLMAHNIDIAIRIGASKDSTFRQKRLGVFRDVLCGHPRFKTVSLEQTPYVANAWEGESISHQLVSGNGESMMFRPKVSCITNAFHSTVSLIRSGAGIGLIPSFYLHNELPDVTALLPDESLPENPVYLLTPFSKHVPMAVKVCVDALSVHIQEQLLIHNG</sequence>
<gene>
    <name evidence="5" type="ORF">CWC22_009325</name>
</gene>